<feature type="non-terminal residue" evidence="3">
    <location>
        <position position="1"/>
    </location>
</feature>
<keyword evidence="4" id="KW-1185">Reference proteome</keyword>
<protein>
    <submittedName>
        <fullName evidence="3">Thioesterase domain</fullName>
    </submittedName>
</protein>
<dbReference type="Proteomes" id="UP001370490">
    <property type="component" value="Unassembled WGS sequence"/>
</dbReference>
<evidence type="ECO:0000313" key="3">
    <source>
        <dbReference type="EMBL" id="KAK6920175.1"/>
    </source>
</evidence>
<dbReference type="InterPro" id="IPR006683">
    <property type="entry name" value="Thioestr_dom"/>
</dbReference>
<dbReference type="CDD" id="cd03443">
    <property type="entry name" value="PaaI_thioesterase"/>
    <property type="match status" value="1"/>
</dbReference>
<feature type="domain" description="Thioesterase" evidence="2">
    <location>
        <begin position="88"/>
        <end position="163"/>
    </location>
</feature>
<name>A0AAN8Z1V3_9MAGN</name>
<dbReference type="Pfam" id="PF03061">
    <property type="entry name" value="4HBT"/>
    <property type="match status" value="1"/>
</dbReference>
<evidence type="ECO:0000256" key="1">
    <source>
        <dbReference type="ARBA" id="ARBA00008324"/>
    </source>
</evidence>
<reference evidence="3 4" key="1">
    <citation type="submission" date="2023-12" db="EMBL/GenBank/DDBJ databases">
        <title>A high-quality genome assembly for Dillenia turbinata (Dilleniales).</title>
        <authorList>
            <person name="Chanderbali A."/>
        </authorList>
    </citation>
    <scope>NUCLEOTIDE SEQUENCE [LARGE SCALE GENOMIC DNA]</scope>
    <source>
        <strain evidence="3">LSX21</strain>
        <tissue evidence="3">Leaf</tissue>
    </source>
</reference>
<comment type="caution">
    <text evidence="3">The sequence shown here is derived from an EMBL/GenBank/DDBJ whole genome shotgun (WGS) entry which is preliminary data.</text>
</comment>
<dbReference type="GO" id="GO:0047617">
    <property type="term" value="F:fatty acyl-CoA hydrolase activity"/>
    <property type="evidence" value="ECO:0007669"/>
    <property type="project" value="InterPro"/>
</dbReference>
<dbReference type="InterPro" id="IPR029069">
    <property type="entry name" value="HotDog_dom_sf"/>
</dbReference>
<comment type="similarity">
    <text evidence="1">Belongs to the thioesterase PaaI family.</text>
</comment>
<dbReference type="PANTHER" id="PTHR21660">
    <property type="entry name" value="THIOESTERASE SUPERFAMILY MEMBER-RELATED"/>
    <property type="match status" value="1"/>
</dbReference>
<dbReference type="Gene3D" id="3.10.129.10">
    <property type="entry name" value="Hotdog Thioesterase"/>
    <property type="match status" value="1"/>
</dbReference>
<dbReference type="SUPFAM" id="SSF54637">
    <property type="entry name" value="Thioesterase/thiol ester dehydrase-isomerase"/>
    <property type="match status" value="1"/>
</dbReference>
<organism evidence="3 4">
    <name type="scientific">Dillenia turbinata</name>
    <dbReference type="NCBI Taxonomy" id="194707"/>
    <lineage>
        <taxon>Eukaryota</taxon>
        <taxon>Viridiplantae</taxon>
        <taxon>Streptophyta</taxon>
        <taxon>Embryophyta</taxon>
        <taxon>Tracheophyta</taxon>
        <taxon>Spermatophyta</taxon>
        <taxon>Magnoliopsida</taxon>
        <taxon>eudicotyledons</taxon>
        <taxon>Gunneridae</taxon>
        <taxon>Pentapetalae</taxon>
        <taxon>Dilleniales</taxon>
        <taxon>Dilleniaceae</taxon>
        <taxon>Dillenia</taxon>
    </lineage>
</organism>
<sequence length="181" mass="19537">SKSEREKEMAKSSESISTATISSELSPSIISQLELVFSSVKVNEPIPESMSGSDSYSDLVRGILKLDQVQRGRLSCLLTVKPFVSNIYGHLHGGAVAATAEVVAVACARTVVGEEKELFLGELGMTYLSSAPANAEVIVEASIVRRGRNLTVISVEFRLKGTTKLVYTARVTFYHMPVAKL</sequence>
<dbReference type="PANTHER" id="PTHR21660:SF12">
    <property type="entry name" value="OS07G0462700 PROTEIN"/>
    <property type="match status" value="1"/>
</dbReference>
<evidence type="ECO:0000313" key="4">
    <source>
        <dbReference type="Proteomes" id="UP001370490"/>
    </source>
</evidence>
<dbReference type="EMBL" id="JBAMMX010000021">
    <property type="protein sequence ID" value="KAK6920175.1"/>
    <property type="molecule type" value="Genomic_DNA"/>
</dbReference>
<dbReference type="InterPro" id="IPR039298">
    <property type="entry name" value="ACOT13"/>
</dbReference>
<accession>A0AAN8Z1V3</accession>
<gene>
    <name evidence="3" type="ORF">RJ641_016079</name>
</gene>
<evidence type="ECO:0000259" key="2">
    <source>
        <dbReference type="Pfam" id="PF03061"/>
    </source>
</evidence>
<dbReference type="AlphaFoldDB" id="A0AAN8Z1V3"/>
<proteinExistence type="inferred from homology"/>